<dbReference type="InterPro" id="IPR019533">
    <property type="entry name" value="Peptidase_S26"/>
</dbReference>
<evidence type="ECO:0000256" key="3">
    <source>
        <dbReference type="ARBA" id="ARBA00009370"/>
    </source>
</evidence>
<dbReference type="Pfam" id="PF10502">
    <property type="entry name" value="Peptidase_S26"/>
    <property type="match status" value="1"/>
</dbReference>
<evidence type="ECO:0000313" key="10">
    <source>
        <dbReference type="EMBL" id="MCX7569030.1"/>
    </source>
</evidence>
<dbReference type="CDD" id="cd06530">
    <property type="entry name" value="S26_SPase_I"/>
    <property type="match status" value="1"/>
</dbReference>
<comment type="caution">
    <text evidence="10">The sequence shown here is derived from an EMBL/GenBank/DDBJ whole genome shotgun (WGS) entry which is preliminary data.</text>
</comment>
<evidence type="ECO:0000256" key="4">
    <source>
        <dbReference type="ARBA" id="ARBA00013208"/>
    </source>
</evidence>
<comment type="similarity">
    <text evidence="3 8">Belongs to the peptidase S26 family.</text>
</comment>
<dbReference type="EMBL" id="JAPMLT010000001">
    <property type="protein sequence ID" value="MCX7569030.1"/>
    <property type="molecule type" value="Genomic_DNA"/>
</dbReference>
<keyword evidence="11" id="KW-1185">Reference proteome</keyword>
<evidence type="ECO:0000256" key="5">
    <source>
        <dbReference type="ARBA" id="ARBA00022670"/>
    </source>
</evidence>
<gene>
    <name evidence="10" type="primary">lepB</name>
    <name evidence="10" type="ORF">OS242_03510</name>
</gene>
<reference evidence="10 11" key="1">
    <citation type="submission" date="2022-11" db="EMBL/GenBank/DDBJ databases">
        <title>Study of microbial diversity in lake waters.</title>
        <authorList>
            <person name="Zhang J."/>
        </authorList>
    </citation>
    <scope>NUCLEOTIDE SEQUENCE [LARGE SCALE GENOMIC DNA]</scope>
    <source>
        <strain evidence="10 11">DT12</strain>
    </source>
</reference>
<dbReference type="InterPro" id="IPR019757">
    <property type="entry name" value="Pept_S26A_signal_pept_1_Lys-AS"/>
</dbReference>
<dbReference type="SUPFAM" id="SSF51306">
    <property type="entry name" value="LexA/Signal peptidase"/>
    <property type="match status" value="1"/>
</dbReference>
<evidence type="ECO:0000256" key="8">
    <source>
        <dbReference type="RuleBase" id="RU362042"/>
    </source>
</evidence>
<dbReference type="PROSITE" id="PS00501">
    <property type="entry name" value="SPASE_I_1"/>
    <property type="match status" value="1"/>
</dbReference>
<dbReference type="Gene3D" id="2.10.109.10">
    <property type="entry name" value="Umud Fragment, subunit A"/>
    <property type="match status" value="1"/>
</dbReference>
<dbReference type="PANTHER" id="PTHR43390">
    <property type="entry name" value="SIGNAL PEPTIDASE I"/>
    <property type="match status" value="1"/>
</dbReference>
<dbReference type="GO" id="GO:0009003">
    <property type="term" value="F:signal peptidase activity"/>
    <property type="evidence" value="ECO:0007669"/>
    <property type="project" value="UniProtKB-EC"/>
</dbReference>
<protein>
    <recommendedName>
        <fullName evidence="4 7">Signal peptidase I</fullName>
        <ecNumber evidence="4 7">3.4.21.89</ecNumber>
    </recommendedName>
</protein>
<dbReference type="PRINTS" id="PR00727">
    <property type="entry name" value="LEADERPTASE"/>
</dbReference>
<evidence type="ECO:0000313" key="11">
    <source>
        <dbReference type="Proteomes" id="UP001208017"/>
    </source>
</evidence>
<name>A0ABT3WWH5_9BACL</name>
<dbReference type="PROSITE" id="PS00760">
    <property type="entry name" value="SPASE_I_2"/>
    <property type="match status" value="1"/>
</dbReference>
<dbReference type="RefSeq" id="WP_267150259.1">
    <property type="nucleotide sequence ID" value="NZ_JAPMLT010000001.1"/>
</dbReference>
<dbReference type="EC" id="3.4.21.89" evidence="4 7"/>
<dbReference type="InterPro" id="IPR036286">
    <property type="entry name" value="LexA/Signal_pep-like_sf"/>
</dbReference>
<comment type="catalytic activity">
    <reaction evidence="1 7">
        <text>Cleavage of hydrophobic, N-terminal signal or leader sequences from secreted and periplasmic proteins.</text>
        <dbReference type="EC" id="3.4.21.89"/>
    </reaction>
</comment>
<accession>A0ABT3WWH5</accession>
<dbReference type="PANTHER" id="PTHR43390:SF1">
    <property type="entry name" value="CHLOROPLAST PROCESSING PEPTIDASE"/>
    <property type="match status" value="1"/>
</dbReference>
<dbReference type="InterPro" id="IPR019756">
    <property type="entry name" value="Pept_S26A_signal_pept_1_Ser-AS"/>
</dbReference>
<dbReference type="NCBIfam" id="TIGR02227">
    <property type="entry name" value="sigpep_I_bact"/>
    <property type="match status" value="1"/>
</dbReference>
<organism evidence="10 11">
    <name type="scientific">Tumebacillus lacus</name>
    <dbReference type="NCBI Taxonomy" id="2995335"/>
    <lineage>
        <taxon>Bacteria</taxon>
        <taxon>Bacillati</taxon>
        <taxon>Bacillota</taxon>
        <taxon>Bacilli</taxon>
        <taxon>Bacillales</taxon>
        <taxon>Alicyclobacillaceae</taxon>
        <taxon>Tumebacillus</taxon>
    </lineage>
</organism>
<evidence type="ECO:0000256" key="6">
    <source>
        <dbReference type="ARBA" id="ARBA00022801"/>
    </source>
</evidence>
<feature type="domain" description="Peptidase S26" evidence="9">
    <location>
        <begin position="14"/>
        <end position="168"/>
    </location>
</feature>
<keyword evidence="5 7" id="KW-0645">Protease</keyword>
<keyword evidence="6 7" id="KW-0378">Hydrolase</keyword>
<comment type="subcellular location">
    <subcellularLocation>
        <location evidence="2">Cell membrane</location>
        <topology evidence="2">Single-pass type II membrane protein</topology>
    </subcellularLocation>
    <subcellularLocation>
        <location evidence="8">Membrane</location>
        <topology evidence="8">Single-pass type II membrane protein</topology>
    </subcellularLocation>
</comment>
<dbReference type="Proteomes" id="UP001208017">
    <property type="component" value="Unassembled WGS sequence"/>
</dbReference>
<evidence type="ECO:0000256" key="1">
    <source>
        <dbReference type="ARBA" id="ARBA00000677"/>
    </source>
</evidence>
<sequence length="175" mass="19873">MFKTIQTRWLRETVNWVCIITVAVLLNLVLREHVFAITKIEGSSMLPTLEDHQRVYLNRLAYTVGDPERGDIVVFPAPHDSKDYIKRVIGLPGDSVEIKEGRLYVNGEHQPETYIDTVPEDFPAVTVAPDHLFVMGDNRHPMGSLDSRDTRVGQVAIDQLKGRVDLVLFPMPRIL</sequence>
<evidence type="ECO:0000259" key="9">
    <source>
        <dbReference type="Pfam" id="PF10502"/>
    </source>
</evidence>
<proteinExistence type="inferred from homology"/>
<evidence type="ECO:0000256" key="7">
    <source>
        <dbReference type="RuleBase" id="RU003993"/>
    </source>
</evidence>
<dbReference type="InterPro" id="IPR000223">
    <property type="entry name" value="Pept_S26A_signal_pept_1"/>
</dbReference>
<evidence type="ECO:0000256" key="2">
    <source>
        <dbReference type="ARBA" id="ARBA00004401"/>
    </source>
</evidence>